<feature type="coiled-coil region" evidence="1">
    <location>
        <begin position="390"/>
        <end position="431"/>
    </location>
</feature>
<feature type="compositionally biased region" description="Pro residues" evidence="2">
    <location>
        <begin position="256"/>
        <end position="265"/>
    </location>
</feature>
<feature type="region of interest" description="Disordered" evidence="2">
    <location>
        <begin position="440"/>
        <end position="463"/>
    </location>
</feature>
<feature type="region of interest" description="Disordered" evidence="2">
    <location>
        <begin position="181"/>
        <end position="383"/>
    </location>
</feature>
<dbReference type="EMBL" id="ML220113">
    <property type="protein sequence ID" value="TGZ83778.1"/>
    <property type="molecule type" value="Genomic_DNA"/>
</dbReference>
<reference evidence="3 4" key="1">
    <citation type="submission" date="2019-04" db="EMBL/GenBank/DDBJ databases">
        <title>Comparative genomics and transcriptomics to analyze fruiting body development in filamentous ascomycetes.</title>
        <authorList>
            <consortium name="DOE Joint Genome Institute"/>
            <person name="Lutkenhaus R."/>
            <person name="Traeger S."/>
            <person name="Breuer J."/>
            <person name="Kuo A."/>
            <person name="Lipzen A."/>
            <person name="Pangilinan J."/>
            <person name="Dilworth D."/>
            <person name="Sandor L."/>
            <person name="Poggeler S."/>
            <person name="Barry K."/>
            <person name="Grigoriev I.V."/>
            <person name="Nowrousian M."/>
        </authorList>
    </citation>
    <scope>NUCLEOTIDE SEQUENCE [LARGE SCALE GENOMIC DNA]</scope>
    <source>
        <strain evidence="3 4">CBS 389.68</strain>
    </source>
</reference>
<proteinExistence type="predicted"/>
<feature type="compositionally biased region" description="Pro residues" evidence="2">
    <location>
        <begin position="355"/>
        <end position="364"/>
    </location>
</feature>
<feature type="compositionally biased region" description="Gly residues" evidence="2">
    <location>
        <begin position="442"/>
        <end position="457"/>
    </location>
</feature>
<feature type="compositionally biased region" description="Low complexity" evidence="2">
    <location>
        <begin position="230"/>
        <end position="255"/>
    </location>
</feature>
<dbReference type="Proteomes" id="UP000298138">
    <property type="component" value="Unassembled WGS sequence"/>
</dbReference>
<evidence type="ECO:0000313" key="4">
    <source>
        <dbReference type="Proteomes" id="UP000298138"/>
    </source>
</evidence>
<accession>A0A4S2N3L1</accession>
<keyword evidence="4" id="KW-1185">Reference proteome</keyword>
<protein>
    <submittedName>
        <fullName evidence="3">Uncharacterized protein</fullName>
    </submittedName>
</protein>
<organism evidence="3 4">
    <name type="scientific">Ascodesmis nigricans</name>
    <dbReference type="NCBI Taxonomy" id="341454"/>
    <lineage>
        <taxon>Eukaryota</taxon>
        <taxon>Fungi</taxon>
        <taxon>Dikarya</taxon>
        <taxon>Ascomycota</taxon>
        <taxon>Pezizomycotina</taxon>
        <taxon>Pezizomycetes</taxon>
        <taxon>Pezizales</taxon>
        <taxon>Ascodesmidaceae</taxon>
        <taxon>Ascodesmis</taxon>
    </lineage>
</organism>
<dbReference type="AlphaFoldDB" id="A0A4S2N3L1"/>
<dbReference type="InParanoid" id="A0A4S2N3L1"/>
<feature type="compositionally biased region" description="Basic and acidic residues" evidence="2">
    <location>
        <begin position="200"/>
        <end position="221"/>
    </location>
</feature>
<evidence type="ECO:0000313" key="3">
    <source>
        <dbReference type="EMBL" id="TGZ83778.1"/>
    </source>
</evidence>
<evidence type="ECO:0000256" key="2">
    <source>
        <dbReference type="SAM" id="MobiDB-lite"/>
    </source>
</evidence>
<gene>
    <name evidence="3" type="ORF">EX30DRAFT_393334</name>
</gene>
<feature type="compositionally biased region" description="Pro residues" evidence="2">
    <location>
        <begin position="300"/>
        <end position="325"/>
    </location>
</feature>
<feature type="compositionally biased region" description="Basic residues" evidence="2">
    <location>
        <begin position="343"/>
        <end position="354"/>
    </location>
</feature>
<feature type="compositionally biased region" description="Low complexity" evidence="2">
    <location>
        <begin position="365"/>
        <end position="383"/>
    </location>
</feature>
<name>A0A4S2N3L1_9PEZI</name>
<sequence length="463" mass="49786">MTSTTSPSPPPPDPNTTPPTPSQPPSLATPSPPTSTVRIAPNPQTPLHCYEPPTKKRRGRTPGSQGFLELDKQRFFTALRNVIFPAALNPAYTDSENGVPVNRPPFRPIENLNPDPYYWPWPKIANTYNNMSKKVGRKERDGDFLRAFFEERVREAEKQGQAGGVVEWNASEAWRIKCDVEGKGWRDPGGEEVVNGSVTKAEKPAGEGDGDQKPGKITESGEKEEDAAVARNPTTTTTTPSATTTTPSATTTTTIPPAPPNPAPATRPRTIAPAPAPSRHNSTPSAGLESSIHAPHHFPQHPPPQPPPPHHPPPSHSHPPPPPNAPLSASIHAPPPNPFTLPHHPHHPPPHHPHPQFPPPPQPPQQQHFTPQFPSSSPLHSEPPLLDAVRAVYESRIASLEAELQIKREKLVGAERRIDELVDVVRRLTVENEVMKAVRGVVGSGNGGGNGSAGAGAGEVKDG</sequence>
<feature type="compositionally biased region" description="Pro residues" evidence="2">
    <location>
        <begin position="7"/>
        <end position="24"/>
    </location>
</feature>
<feature type="region of interest" description="Disordered" evidence="2">
    <location>
        <begin position="1"/>
        <end position="65"/>
    </location>
</feature>
<keyword evidence="1" id="KW-0175">Coiled coil</keyword>
<evidence type="ECO:0000256" key="1">
    <source>
        <dbReference type="SAM" id="Coils"/>
    </source>
</evidence>